<keyword evidence="3 13" id="KW-0479">Metal-binding</keyword>
<dbReference type="SMART" id="SM00399">
    <property type="entry name" value="ZnF_C4"/>
    <property type="match status" value="1"/>
</dbReference>
<proteinExistence type="evidence at transcript level"/>
<evidence type="ECO:0000256" key="4">
    <source>
        <dbReference type="ARBA" id="ARBA00022771"/>
    </source>
</evidence>
<feature type="compositionally biased region" description="Low complexity" evidence="14">
    <location>
        <begin position="158"/>
        <end position="196"/>
    </location>
</feature>
<dbReference type="FunFam" id="1.10.565.10:FF:000032">
    <property type="entry name" value="Nuclear hormone receptor FTZ-F1"/>
    <property type="match status" value="1"/>
</dbReference>
<name>A0A7T0IFE4_LEPSM</name>
<evidence type="ECO:0000259" key="15">
    <source>
        <dbReference type="PROSITE" id="PS51030"/>
    </source>
</evidence>
<feature type="compositionally biased region" description="Acidic residues" evidence="14">
    <location>
        <begin position="229"/>
        <end position="239"/>
    </location>
</feature>
<comment type="subcellular location">
    <subcellularLocation>
        <location evidence="1 13">Nucleus</location>
    </subcellularLocation>
</comment>
<dbReference type="GO" id="GO:0009888">
    <property type="term" value="P:tissue development"/>
    <property type="evidence" value="ECO:0007669"/>
    <property type="project" value="TreeGrafter"/>
</dbReference>
<feature type="domain" description="NR LBD" evidence="16">
    <location>
        <begin position="542"/>
        <end position="774"/>
    </location>
</feature>
<gene>
    <name evidence="17" type="primary">FTZ-F1</name>
</gene>
<evidence type="ECO:0000259" key="16">
    <source>
        <dbReference type="PROSITE" id="PS51843"/>
    </source>
</evidence>
<dbReference type="InterPro" id="IPR001723">
    <property type="entry name" value="Nuclear_hrmn_rcpt"/>
</dbReference>
<dbReference type="AlphaFoldDB" id="A0A7T0IFE4"/>
<dbReference type="SMART" id="SM00430">
    <property type="entry name" value="HOLI"/>
    <property type="match status" value="1"/>
</dbReference>
<organism evidence="17">
    <name type="scientific">Lepeophtheirus salmonis</name>
    <name type="common">Salmon louse</name>
    <name type="synonym">Caligus salmonis</name>
    <dbReference type="NCBI Taxonomy" id="72036"/>
    <lineage>
        <taxon>Eukaryota</taxon>
        <taxon>Metazoa</taxon>
        <taxon>Ecdysozoa</taxon>
        <taxon>Arthropoda</taxon>
        <taxon>Crustacea</taxon>
        <taxon>Multicrustacea</taxon>
        <taxon>Hexanauplia</taxon>
        <taxon>Copepoda</taxon>
        <taxon>Siphonostomatoida</taxon>
        <taxon>Caligidae</taxon>
        <taxon>Lepeophtheirus</taxon>
    </lineage>
</organism>
<evidence type="ECO:0000313" key="17">
    <source>
        <dbReference type="EMBL" id="QPK40163.1"/>
    </source>
</evidence>
<keyword evidence="8 13" id="KW-0804">Transcription</keyword>
<keyword evidence="6 13" id="KW-0805">Transcription regulation</keyword>
<dbReference type="SUPFAM" id="SSF57716">
    <property type="entry name" value="Glucocorticoid receptor-like (DNA-binding domain)"/>
    <property type="match status" value="1"/>
</dbReference>
<accession>A0A7T0IFE4</accession>
<feature type="region of interest" description="Disordered" evidence="14">
    <location>
        <begin position="118"/>
        <end position="146"/>
    </location>
</feature>
<evidence type="ECO:0000256" key="13">
    <source>
        <dbReference type="RuleBase" id="RU004334"/>
    </source>
</evidence>
<dbReference type="PROSITE" id="PS51843">
    <property type="entry name" value="NR_LBD"/>
    <property type="match status" value="1"/>
</dbReference>
<reference evidence="17" key="1">
    <citation type="submission" date="2020-03" db="EMBL/GenBank/DDBJ databases">
        <title>Characterization of FTZ-F1 in the salmon louse, Lepeophtheirus salmonis.</title>
        <authorList>
            <person name="Brunet J."/>
        </authorList>
    </citation>
    <scope>NUCLEOTIDE SEQUENCE</scope>
</reference>
<feature type="region of interest" description="Disordered" evidence="14">
    <location>
        <begin position="158"/>
        <end position="203"/>
    </location>
</feature>
<dbReference type="Pfam" id="PF00104">
    <property type="entry name" value="Hormone_recep"/>
    <property type="match status" value="1"/>
</dbReference>
<dbReference type="CDD" id="cd06944">
    <property type="entry name" value="NR_LBD_Ftz-F1_like"/>
    <property type="match status" value="1"/>
</dbReference>
<dbReference type="PANTHER" id="PTHR24086:SF15">
    <property type="entry name" value="NUCLEAR HORMONE RECEPTOR FTZ-F1"/>
    <property type="match status" value="1"/>
</dbReference>
<dbReference type="SUPFAM" id="SSF48508">
    <property type="entry name" value="Nuclear receptor ligand-binding domain"/>
    <property type="match status" value="1"/>
</dbReference>
<dbReference type="CDD" id="cd07167">
    <property type="entry name" value="NR_DBD_Lrh-1_like"/>
    <property type="match status" value="1"/>
</dbReference>
<dbReference type="InterPro" id="IPR013088">
    <property type="entry name" value="Znf_NHR/GATA"/>
</dbReference>
<keyword evidence="9 13" id="KW-0675">Receptor</keyword>
<feature type="region of interest" description="Disordered" evidence="14">
    <location>
        <begin position="1"/>
        <end position="26"/>
    </location>
</feature>
<evidence type="ECO:0000256" key="11">
    <source>
        <dbReference type="ARBA" id="ARBA00073670"/>
    </source>
</evidence>
<evidence type="ECO:0000256" key="6">
    <source>
        <dbReference type="ARBA" id="ARBA00023015"/>
    </source>
</evidence>
<dbReference type="InterPro" id="IPR016355">
    <property type="entry name" value="NR5-like"/>
</dbReference>
<protein>
    <recommendedName>
        <fullName evidence="11">Nuclear hormone receptor FTZ-F1</fullName>
    </recommendedName>
    <alternativeName>
        <fullName evidence="12">Nuclear receptor subfamily 5 group A member 3</fullName>
    </alternativeName>
</protein>
<dbReference type="PROSITE" id="PS00031">
    <property type="entry name" value="NUCLEAR_REC_DBD_1"/>
    <property type="match status" value="1"/>
</dbReference>
<dbReference type="PRINTS" id="PR00047">
    <property type="entry name" value="STROIDFINGER"/>
</dbReference>
<feature type="domain" description="Nuclear receptor" evidence="15">
    <location>
        <begin position="297"/>
        <end position="372"/>
    </location>
</feature>
<dbReference type="EMBL" id="MT150277">
    <property type="protein sequence ID" value="QPK40163.1"/>
    <property type="molecule type" value="mRNA"/>
</dbReference>
<feature type="region of interest" description="Disordered" evidence="14">
    <location>
        <begin position="216"/>
        <end position="295"/>
    </location>
</feature>
<keyword evidence="10 13" id="KW-0539">Nucleus</keyword>
<feature type="region of interest" description="Disordered" evidence="14">
    <location>
        <begin position="405"/>
        <end position="458"/>
    </location>
</feature>
<evidence type="ECO:0000256" key="12">
    <source>
        <dbReference type="ARBA" id="ARBA00078044"/>
    </source>
</evidence>
<evidence type="ECO:0000256" key="5">
    <source>
        <dbReference type="ARBA" id="ARBA00022833"/>
    </source>
</evidence>
<evidence type="ECO:0000256" key="1">
    <source>
        <dbReference type="ARBA" id="ARBA00004123"/>
    </source>
</evidence>
<dbReference type="Gene3D" id="1.10.565.10">
    <property type="entry name" value="Retinoid X Receptor"/>
    <property type="match status" value="1"/>
</dbReference>
<keyword evidence="7 13" id="KW-0238">DNA-binding</keyword>
<dbReference type="PROSITE" id="PS51030">
    <property type="entry name" value="NUCLEAR_REC_DBD_2"/>
    <property type="match status" value="1"/>
</dbReference>
<sequence>MEAKSLPKRGGVVIEEDIDHSSINPLPLETPPVLLLPTQPSSSTAPASSNSASAHQILFIPQFSSIGGGLVEEGEDKRPSCSSSQSVAVSTAATIISLIQSSDGSLLPESLNPTSIDICTNFPSSPPQAPSSSTTTSILTSSTNKKPRSLKIVECLDSSSTTHTTASPSSPSTSSWNLILPSHPSVESPSSSSSPSHQGGGDKEISSVVIAASTTTTATKRSFSQHIMEEEEEDEDEEEAGGHLSWNPDEEQDQSAEEDAGLPTASSNNNSAGSTSGDFGPGVVGQSDQPDSKDGMEELCPVCGDKVSGYHYGLLTCESCKGFFKRTVQNKKVYTCVADRSCVIDKTQRKRCPYCRFQKCLDVGMKLEAVRHDRMRGGRNKFGPMYKRDRARKLQVLRQRQVIHGGVSMGPSSMNNTTTTTSSSASYGGGASGGMNSTSSPPSMNNNNNNNSPSIYGSPITHIKQEIQIPQVTSMTSSPDTSPSPVHLPGMISNPGGNPMGGDTPGSNPIIAQQTDPAGGIQWQINAAGKHQDIQSNQGTGKMPAIIREFLASLDDREWQSELYKLLQSQSFNQVEVDLFELLCKVLDHNLFAQVDWARNSYYFRELKVDDQMKLLQNSWSEMLILDQIHQRMHNHLPDETPLPNGQKFELLSLALLGVPSMSDSFQEITNKLQSLKFDSADYVCLKFVLLLNPEVRNLNNRTHVQECHEQVHRILLEYCVNCYPSVPDKFNQLLNLLPDLKEMATRGEDFLYFKHMQGNAPHATLLMEMLHAKKR</sequence>
<keyword evidence="4 13" id="KW-0863">Zinc-finger</keyword>
<evidence type="ECO:0000256" key="8">
    <source>
        <dbReference type="ARBA" id="ARBA00023163"/>
    </source>
</evidence>
<dbReference type="PANTHER" id="PTHR24086">
    <property type="entry name" value="NUCLEAR RECEPTOR SUBFAMILY 5 GROUP A"/>
    <property type="match status" value="1"/>
</dbReference>
<feature type="compositionally biased region" description="Low complexity" evidence="14">
    <location>
        <begin position="434"/>
        <end position="454"/>
    </location>
</feature>
<keyword evidence="5 13" id="KW-0862">Zinc</keyword>
<dbReference type="InterPro" id="IPR000536">
    <property type="entry name" value="Nucl_hrmn_rcpt_lig-bd"/>
</dbReference>
<evidence type="ECO:0000256" key="7">
    <source>
        <dbReference type="ARBA" id="ARBA00023125"/>
    </source>
</evidence>
<dbReference type="PRINTS" id="PR00398">
    <property type="entry name" value="STRDHORMONER"/>
</dbReference>
<evidence type="ECO:0000256" key="10">
    <source>
        <dbReference type="ARBA" id="ARBA00023242"/>
    </source>
</evidence>
<dbReference type="GO" id="GO:0000978">
    <property type="term" value="F:RNA polymerase II cis-regulatory region sequence-specific DNA binding"/>
    <property type="evidence" value="ECO:0007669"/>
    <property type="project" value="TreeGrafter"/>
</dbReference>
<dbReference type="GO" id="GO:0004879">
    <property type="term" value="F:nuclear receptor activity"/>
    <property type="evidence" value="ECO:0007669"/>
    <property type="project" value="InterPro"/>
</dbReference>
<dbReference type="GO" id="GO:0008270">
    <property type="term" value="F:zinc ion binding"/>
    <property type="evidence" value="ECO:0007669"/>
    <property type="project" value="UniProtKB-KW"/>
</dbReference>
<feature type="compositionally biased region" description="Low complexity" evidence="14">
    <location>
        <begin position="130"/>
        <end position="143"/>
    </location>
</feature>
<dbReference type="GO" id="GO:0009755">
    <property type="term" value="P:hormone-mediated signaling pathway"/>
    <property type="evidence" value="ECO:0007669"/>
    <property type="project" value="TreeGrafter"/>
</dbReference>
<comment type="similarity">
    <text evidence="2">Belongs to the nuclear hormone receptor family. NR5 subfamily.</text>
</comment>
<evidence type="ECO:0000256" key="3">
    <source>
        <dbReference type="ARBA" id="ARBA00022723"/>
    </source>
</evidence>
<dbReference type="InterPro" id="IPR035500">
    <property type="entry name" value="NHR-like_dom_sf"/>
</dbReference>
<feature type="compositionally biased region" description="Low complexity" evidence="14">
    <location>
        <begin position="409"/>
        <end position="426"/>
    </location>
</feature>
<dbReference type="FunFam" id="3.30.50.10:FF:000006">
    <property type="entry name" value="Nuclear receptor subfamily 5 group A member"/>
    <property type="match status" value="1"/>
</dbReference>
<dbReference type="Pfam" id="PF00105">
    <property type="entry name" value="zf-C4"/>
    <property type="match status" value="1"/>
</dbReference>
<evidence type="ECO:0000256" key="9">
    <source>
        <dbReference type="ARBA" id="ARBA00023170"/>
    </source>
</evidence>
<dbReference type="Gene3D" id="3.30.50.10">
    <property type="entry name" value="Erythroid Transcription Factor GATA-1, subunit A"/>
    <property type="match status" value="1"/>
</dbReference>
<evidence type="ECO:0000256" key="14">
    <source>
        <dbReference type="SAM" id="MobiDB-lite"/>
    </source>
</evidence>
<dbReference type="InterPro" id="IPR001628">
    <property type="entry name" value="Znf_hrmn_rcpt"/>
</dbReference>
<dbReference type="OrthoDB" id="5873264at2759"/>
<evidence type="ECO:0000256" key="2">
    <source>
        <dbReference type="ARBA" id="ARBA00007536"/>
    </source>
</evidence>
<feature type="compositionally biased region" description="Low complexity" evidence="14">
    <location>
        <begin position="264"/>
        <end position="277"/>
    </location>
</feature>
<feature type="compositionally biased region" description="Acidic residues" evidence="14">
    <location>
        <begin position="248"/>
        <end position="260"/>
    </location>
</feature>
<dbReference type="GO" id="GO:0090575">
    <property type="term" value="C:RNA polymerase II transcription regulator complex"/>
    <property type="evidence" value="ECO:0007669"/>
    <property type="project" value="TreeGrafter"/>
</dbReference>